<dbReference type="Gene3D" id="1.20.1250.20">
    <property type="entry name" value="MFS general substrate transporter like domains"/>
    <property type="match status" value="2"/>
</dbReference>
<dbReference type="RefSeq" id="WP_269310315.1">
    <property type="nucleotide sequence ID" value="NZ_CP098242.1"/>
</dbReference>
<keyword evidence="1 4" id="KW-0812">Transmembrane</keyword>
<keyword evidence="2 4" id="KW-1133">Transmembrane helix</keyword>
<feature type="transmembrane region" description="Helical" evidence="4">
    <location>
        <begin position="103"/>
        <end position="123"/>
    </location>
</feature>
<feature type="transmembrane region" description="Helical" evidence="4">
    <location>
        <begin position="78"/>
        <end position="97"/>
    </location>
</feature>
<feature type="transmembrane region" description="Helical" evidence="4">
    <location>
        <begin position="252"/>
        <end position="274"/>
    </location>
</feature>
<feature type="transmembrane region" description="Helical" evidence="4">
    <location>
        <begin position="319"/>
        <end position="337"/>
    </location>
</feature>
<feature type="transmembrane region" description="Helical" evidence="4">
    <location>
        <begin position="168"/>
        <end position="186"/>
    </location>
</feature>
<dbReference type="GO" id="GO:0016020">
    <property type="term" value="C:membrane"/>
    <property type="evidence" value="ECO:0007669"/>
    <property type="project" value="InterPro"/>
</dbReference>
<accession>A0A9E9P3P5</accession>
<evidence type="ECO:0000259" key="5">
    <source>
        <dbReference type="PROSITE" id="PS50850"/>
    </source>
</evidence>
<sequence length="426" mass="45871">MATQEKYPNRWVQLILGIVCMATVANCQYGWTLFVAPIQDKYHWARTSIQLAFTIFIFFETWLVPVEGWLVDKFGPRPVIFGGAILVTIGWIMYSYASTLTVLYIASVITGMGAGAVYGTAVGNALKWFPDKRGLAAGATAAGFGGGAAITVIPVASMINSSGYEQTFLVFGILQGIIICICAIFMPRAKLPPGTKAVPRVVSSKKEFTPTQIMRQPIFWLIYVCFVGVASGGIMATASFGPVSRDYGLSRIPVTLMGVTLPLLTMAMSIDNIANGATRPLCGYLSDRFGRENIMFLVFMGEGFALLGLMAYGRTPFGFMLFAALTFAFWGEIFSLFPSMCADTFGVANAAGNAGTLYTAKGTSSLLVPFAAGLSAGGNWDRVFILSACIAFTCSILSFFVLKPWRRRFILGNNAEVEALEAKAAA</sequence>
<dbReference type="CDD" id="cd17353">
    <property type="entry name" value="MFS_OFA_like"/>
    <property type="match status" value="1"/>
</dbReference>
<dbReference type="KEGG" id="ovb:NB640_06125"/>
<proteinExistence type="predicted"/>
<dbReference type="InterPro" id="IPR036259">
    <property type="entry name" value="MFS_trans_sf"/>
</dbReference>
<organism evidence="6 7">
    <name type="scientific">Oxalobacter vibrioformis</name>
    <dbReference type="NCBI Taxonomy" id="933080"/>
    <lineage>
        <taxon>Bacteria</taxon>
        <taxon>Pseudomonadati</taxon>
        <taxon>Pseudomonadota</taxon>
        <taxon>Betaproteobacteria</taxon>
        <taxon>Burkholderiales</taxon>
        <taxon>Oxalobacteraceae</taxon>
        <taxon>Oxalobacter</taxon>
    </lineage>
</organism>
<feature type="transmembrane region" description="Helical" evidence="4">
    <location>
        <begin position="51"/>
        <end position="71"/>
    </location>
</feature>
<feature type="transmembrane region" description="Helical" evidence="4">
    <location>
        <begin position="218"/>
        <end position="240"/>
    </location>
</feature>
<dbReference type="InterPro" id="IPR050327">
    <property type="entry name" value="Proton-linked_MCT"/>
</dbReference>
<feature type="transmembrane region" description="Helical" evidence="4">
    <location>
        <begin position="135"/>
        <end position="156"/>
    </location>
</feature>
<gene>
    <name evidence="6" type="primary">oxlT</name>
    <name evidence="6" type="ORF">NB640_06125</name>
</gene>
<keyword evidence="7" id="KW-1185">Reference proteome</keyword>
<evidence type="ECO:0000256" key="1">
    <source>
        <dbReference type="ARBA" id="ARBA00022692"/>
    </source>
</evidence>
<evidence type="ECO:0000256" key="4">
    <source>
        <dbReference type="SAM" id="Phobius"/>
    </source>
</evidence>
<feature type="transmembrane region" description="Helical" evidence="4">
    <location>
        <begin position="294"/>
        <end position="313"/>
    </location>
</feature>
<dbReference type="SUPFAM" id="SSF103473">
    <property type="entry name" value="MFS general substrate transporter"/>
    <property type="match status" value="1"/>
</dbReference>
<name>A0A9E9P3P5_9BURK</name>
<dbReference type="EMBL" id="CP098242">
    <property type="protein sequence ID" value="WAW11204.1"/>
    <property type="molecule type" value="Genomic_DNA"/>
</dbReference>
<evidence type="ECO:0000256" key="3">
    <source>
        <dbReference type="ARBA" id="ARBA00023136"/>
    </source>
</evidence>
<dbReference type="Proteomes" id="UP001156215">
    <property type="component" value="Chromosome"/>
</dbReference>
<protein>
    <submittedName>
        <fullName evidence="6">Oxalate/formate MFS antiporter</fullName>
    </submittedName>
</protein>
<feature type="domain" description="Major facilitator superfamily (MFS) profile" evidence="5">
    <location>
        <begin position="1"/>
        <end position="406"/>
    </location>
</feature>
<dbReference type="GO" id="GO:0019531">
    <property type="term" value="F:oxalate transmembrane transporter activity"/>
    <property type="evidence" value="ECO:0007669"/>
    <property type="project" value="InterPro"/>
</dbReference>
<evidence type="ECO:0000313" key="6">
    <source>
        <dbReference type="EMBL" id="WAW11204.1"/>
    </source>
</evidence>
<keyword evidence="3 4" id="KW-0472">Membrane</keyword>
<dbReference type="PROSITE" id="PS50850">
    <property type="entry name" value="MFS"/>
    <property type="match status" value="1"/>
</dbReference>
<dbReference type="Pfam" id="PF07690">
    <property type="entry name" value="MFS_1"/>
    <property type="match status" value="1"/>
</dbReference>
<dbReference type="InterPro" id="IPR020846">
    <property type="entry name" value="MFS_dom"/>
</dbReference>
<dbReference type="PANTHER" id="PTHR11360:SF304">
    <property type="entry name" value="MFS DOMAIN-CONTAINING PROTEIN"/>
    <property type="match status" value="1"/>
</dbReference>
<evidence type="ECO:0000313" key="7">
    <source>
        <dbReference type="Proteomes" id="UP001156215"/>
    </source>
</evidence>
<dbReference type="NCBIfam" id="TIGR04259">
    <property type="entry name" value="oxa_formateAnti"/>
    <property type="match status" value="1"/>
</dbReference>
<dbReference type="AlphaFoldDB" id="A0A9E9P3P5"/>
<dbReference type="InterPro" id="IPR011701">
    <property type="entry name" value="MFS"/>
</dbReference>
<dbReference type="InterPro" id="IPR026355">
    <property type="entry name" value="Oxa/Form_antiport"/>
</dbReference>
<dbReference type="PANTHER" id="PTHR11360">
    <property type="entry name" value="MONOCARBOXYLATE TRANSPORTER"/>
    <property type="match status" value="1"/>
</dbReference>
<reference evidence="6" key="1">
    <citation type="journal article" date="2022" name="Front. Microbiol.">
        <title>New perspectives on an old grouping: The genomic and phenotypic variability of Oxalobacter formigenes and the implications for calcium oxalate stone prevention.</title>
        <authorList>
            <person name="Chmiel J.A."/>
            <person name="Carr C."/>
            <person name="Stuivenberg G.A."/>
            <person name="Venema R."/>
            <person name="Chanyi R.M."/>
            <person name="Al K.F."/>
            <person name="Giguere D."/>
            <person name="Say H."/>
            <person name="Akouris P.P."/>
            <person name="Dominguez Romero S.A."/>
            <person name="Kwong A."/>
            <person name="Tai V."/>
            <person name="Koval S.F."/>
            <person name="Razvi H."/>
            <person name="Bjazevic J."/>
            <person name="Burton J.P."/>
        </authorList>
    </citation>
    <scope>NUCLEOTIDE SEQUENCE</scope>
    <source>
        <strain evidence="6">WoOx3</strain>
    </source>
</reference>
<feature type="transmembrane region" description="Helical" evidence="4">
    <location>
        <begin position="12"/>
        <end position="31"/>
    </location>
</feature>
<evidence type="ECO:0000256" key="2">
    <source>
        <dbReference type="ARBA" id="ARBA00022989"/>
    </source>
</evidence>
<feature type="transmembrane region" description="Helical" evidence="4">
    <location>
        <begin position="383"/>
        <end position="402"/>
    </location>
</feature>